<dbReference type="SUPFAM" id="SSF52980">
    <property type="entry name" value="Restriction endonuclease-like"/>
    <property type="match status" value="1"/>
</dbReference>
<evidence type="ECO:0000259" key="3">
    <source>
        <dbReference type="Pfam" id="PF01396"/>
    </source>
</evidence>
<dbReference type="InterPro" id="IPR013498">
    <property type="entry name" value="Topo_IA_Znf"/>
</dbReference>
<keyword evidence="2" id="KW-0812">Transmembrane</keyword>
<dbReference type="EMBL" id="JBHUHO010000020">
    <property type="protein sequence ID" value="MFD2115603.1"/>
    <property type="molecule type" value="Genomic_DNA"/>
</dbReference>
<proteinExistence type="predicted"/>
<name>A0ABW4YJE3_9BACL</name>
<reference evidence="6" key="1">
    <citation type="journal article" date="2019" name="Int. J. Syst. Evol. Microbiol.">
        <title>The Global Catalogue of Microorganisms (GCM) 10K type strain sequencing project: providing services to taxonomists for standard genome sequencing and annotation.</title>
        <authorList>
            <consortium name="The Broad Institute Genomics Platform"/>
            <consortium name="The Broad Institute Genome Sequencing Center for Infectious Disease"/>
            <person name="Wu L."/>
            <person name="Ma J."/>
        </authorList>
    </citation>
    <scope>NUCLEOTIDE SEQUENCE [LARGE SCALE GENOMIC DNA]</scope>
    <source>
        <strain evidence="6">GH52</strain>
    </source>
</reference>
<feature type="domain" description="DNA topoisomerase type IA zn finger" evidence="3">
    <location>
        <begin position="297"/>
        <end position="327"/>
    </location>
</feature>
<dbReference type="GO" id="GO:0004519">
    <property type="term" value="F:endonuclease activity"/>
    <property type="evidence" value="ECO:0007669"/>
    <property type="project" value="UniProtKB-KW"/>
</dbReference>
<keyword evidence="5" id="KW-0378">Hydrolase</keyword>
<feature type="compositionally biased region" description="Low complexity" evidence="1">
    <location>
        <begin position="113"/>
        <end position="123"/>
    </location>
</feature>
<dbReference type="Proteomes" id="UP001597362">
    <property type="component" value="Unassembled WGS sequence"/>
</dbReference>
<dbReference type="Gene3D" id="3.30.65.10">
    <property type="entry name" value="Bacterial Topoisomerase I, domain 1"/>
    <property type="match status" value="1"/>
</dbReference>
<evidence type="ECO:0000313" key="5">
    <source>
        <dbReference type="EMBL" id="MFD2115603.1"/>
    </source>
</evidence>
<dbReference type="RefSeq" id="WP_377770911.1">
    <property type="nucleotide sequence ID" value="NZ_JBHUHO010000020.1"/>
</dbReference>
<dbReference type="Pfam" id="PF01396">
    <property type="entry name" value="Zn_ribbon_Top1"/>
    <property type="match status" value="1"/>
</dbReference>
<comment type="caution">
    <text evidence="5">The sequence shown here is derived from an EMBL/GenBank/DDBJ whole genome shotgun (WGS) entry which is preliminary data.</text>
</comment>
<sequence length="328" mass="36635">MNSELSQFVSESFIGPLVFIIMCSILYVVVGLLLYRFIFSWVPEVLIKLIGAGGLIYLIIFISGRFDDVRVLVSRYSGQQMVIAFFVFFVLIAVIIGLLLSNPKPKSKKRTAKSSSSRSKTSKTIMPRKENKSDQEILNSSFDQLSGAEFERLLALYFRDQGYKVEEVGVGGNDGGVDLVIIDQRGEKTAIQAKCYADHNKIGVSVVRELVGAKRNHDCILSLLITTSDLTGPAKKEADQFKVEYWHGGLLDHKLRAWGKWQPDVNKRKNKVSTESLARAEIQTAQLQTAATKDVCSCGAKLVLRKSREGKQFYGCSTFPKCRVTRSM</sequence>
<feature type="transmembrane region" description="Helical" evidence="2">
    <location>
        <begin position="45"/>
        <end position="62"/>
    </location>
</feature>
<accession>A0ABW4YJE3</accession>
<protein>
    <submittedName>
        <fullName evidence="5">Restriction endonuclease</fullName>
        <ecNumber evidence="5">3.1.21.-</ecNumber>
    </submittedName>
</protein>
<feature type="region of interest" description="Disordered" evidence="1">
    <location>
        <begin position="104"/>
        <end position="134"/>
    </location>
</feature>
<keyword evidence="5" id="KW-0540">Nuclease</keyword>
<dbReference type="GO" id="GO:0016787">
    <property type="term" value="F:hydrolase activity"/>
    <property type="evidence" value="ECO:0007669"/>
    <property type="project" value="UniProtKB-KW"/>
</dbReference>
<dbReference type="SUPFAM" id="SSF57783">
    <property type="entry name" value="Zinc beta-ribbon"/>
    <property type="match status" value="1"/>
</dbReference>
<dbReference type="PANTHER" id="PTHR30015">
    <property type="entry name" value="MRR RESTRICTION SYSTEM PROTEIN"/>
    <property type="match status" value="1"/>
</dbReference>
<dbReference type="InterPro" id="IPR011335">
    <property type="entry name" value="Restrct_endonuc-II-like"/>
</dbReference>
<gene>
    <name evidence="5" type="ORF">ACFSJH_07660</name>
</gene>
<dbReference type="PANTHER" id="PTHR30015:SF7">
    <property type="entry name" value="TYPE IV METHYL-DIRECTED RESTRICTION ENZYME ECOKMRR"/>
    <property type="match status" value="1"/>
</dbReference>
<dbReference type="EC" id="3.1.21.-" evidence="5"/>
<feature type="domain" description="Restriction endonuclease type IV Mrr" evidence="4">
    <location>
        <begin position="143"/>
        <end position="251"/>
    </location>
</feature>
<evidence type="ECO:0000259" key="4">
    <source>
        <dbReference type="Pfam" id="PF04471"/>
    </source>
</evidence>
<evidence type="ECO:0000313" key="6">
    <source>
        <dbReference type="Proteomes" id="UP001597362"/>
    </source>
</evidence>
<organism evidence="5 6">
    <name type="scientific">Paenibacillus yanchengensis</name>
    <dbReference type="NCBI Taxonomy" id="2035833"/>
    <lineage>
        <taxon>Bacteria</taxon>
        <taxon>Bacillati</taxon>
        <taxon>Bacillota</taxon>
        <taxon>Bacilli</taxon>
        <taxon>Bacillales</taxon>
        <taxon>Paenibacillaceae</taxon>
        <taxon>Paenibacillus</taxon>
    </lineage>
</organism>
<keyword evidence="5" id="KW-0255">Endonuclease</keyword>
<feature type="transmembrane region" description="Helical" evidence="2">
    <location>
        <begin position="12"/>
        <end position="38"/>
    </location>
</feature>
<dbReference type="Gene3D" id="3.40.1350.10">
    <property type="match status" value="1"/>
</dbReference>
<feature type="transmembrane region" description="Helical" evidence="2">
    <location>
        <begin position="82"/>
        <end position="100"/>
    </location>
</feature>
<evidence type="ECO:0000256" key="2">
    <source>
        <dbReference type="SAM" id="Phobius"/>
    </source>
</evidence>
<dbReference type="InterPro" id="IPR007560">
    <property type="entry name" value="Restrct_endonuc_IV_Mrr"/>
</dbReference>
<dbReference type="InterPro" id="IPR052906">
    <property type="entry name" value="Type_IV_Methyl-Rstrct_Enzyme"/>
</dbReference>
<dbReference type="Pfam" id="PF04471">
    <property type="entry name" value="Mrr_cat"/>
    <property type="match status" value="1"/>
</dbReference>
<keyword evidence="6" id="KW-1185">Reference proteome</keyword>
<evidence type="ECO:0000256" key="1">
    <source>
        <dbReference type="SAM" id="MobiDB-lite"/>
    </source>
</evidence>
<dbReference type="InterPro" id="IPR011856">
    <property type="entry name" value="tRNA_endonuc-like_dom_sf"/>
</dbReference>
<keyword evidence="2" id="KW-1133">Transmembrane helix</keyword>
<keyword evidence="2" id="KW-0472">Membrane</keyword>